<organism evidence="2 3">
    <name type="scientific">Streptomyces kasugaensis</name>
    <dbReference type="NCBI Taxonomy" id="1946"/>
    <lineage>
        <taxon>Bacteria</taxon>
        <taxon>Bacillati</taxon>
        <taxon>Actinomycetota</taxon>
        <taxon>Actinomycetes</taxon>
        <taxon>Kitasatosporales</taxon>
        <taxon>Streptomycetaceae</taxon>
        <taxon>Streptomyces</taxon>
    </lineage>
</organism>
<comment type="caution">
    <text evidence="2">The sequence shown here is derived from an EMBL/GenBank/DDBJ whole genome shotgun (WGS) entry which is preliminary data.</text>
</comment>
<accession>A0A4Q9I064</accession>
<evidence type="ECO:0000313" key="2">
    <source>
        <dbReference type="EMBL" id="TBO60735.1"/>
    </source>
</evidence>
<name>A0A4Q9I064_STRKA</name>
<feature type="region of interest" description="Disordered" evidence="1">
    <location>
        <begin position="33"/>
        <end position="52"/>
    </location>
</feature>
<reference evidence="2 3" key="1">
    <citation type="submission" date="2019-02" db="EMBL/GenBank/DDBJ databases">
        <title>Draft Genome Sequence of Streptomyces sp. AM-2504, identified by 16S rRNA comparative analysis as a Streptomyces Kasugaensis strain.</title>
        <authorList>
            <person name="Napolioni V."/>
            <person name="Giuliodori A.M."/>
            <person name="Spurio R."/>
            <person name="Fabbretti A."/>
        </authorList>
    </citation>
    <scope>NUCLEOTIDE SEQUENCE [LARGE SCALE GENOMIC DNA]</scope>
    <source>
        <strain evidence="2 3">AM-2504</strain>
    </source>
</reference>
<sequence>MTATLRWAGRRISRKKVERGMRERDIRGITRRKGRHLAKQDTKAAPAPDLVGHDFTADAPGWKLVGASHTCQPSKAGGIWRPSSIWPRAR</sequence>
<proteinExistence type="predicted"/>
<protein>
    <recommendedName>
        <fullName evidence="4">HTH-like domain-containing protein</fullName>
    </recommendedName>
</protein>
<gene>
    <name evidence="2" type="ORF">EYS09_04995</name>
</gene>
<feature type="region of interest" description="Disordered" evidence="1">
    <location>
        <begin position="70"/>
        <end position="90"/>
    </location>
</feature>
<keyword evidence="3" id="KW-1185">Reference proteome</keyword>
<dbReference type="EMBL" id="SIXH01000027">
    <property type="protein sequence ID" value="TBO60735.1"/>
    <property type="molecule type" value="Genomic_DNA"/>
</dbReference>
<dbReference type="Proteomes" id="UP000292452">
    <property type="component" value="Unassembled WGS sequence"/>
</dbReference>
<evidence type="ECO:0000256" key="1">
    <source>
        <dbReference type="SAM" id="MobiDB-lite"/>
    </source>
</evidence>
<evidence type="ECO:0008006" key="4">
    <source>
        <dbReference type="Google" id="ProtNLM"/>
    </source>
</evidence>
<evidence type="ECO:0000313" key="3">
    <source>
        <dbReference type="Proteomes" id="UP000292452"/>
    </source>
</evidence>
<dbReference type="OrthoDB" id="4330255at2"/>
<dbReference type="AlphaFoldDB" id="A0A4Q9I064"/>